<evidence type="ECO:0000313" key="2">
    <source>
        <dbReference type="Proteomes" id="UP000235371"/>
    </source>
</evidence>
<dbReference type="Proteomes" id="UP000235371">
    <property type="component" value="Unassembled WGS sequence"/>
</dbReference>
<dbReference type="RefSeq" id="XP_024726840.1">
    <property type="nucleotide sequence ID" value="XM_024884268.1"/>
</dbReference>
<dbReference type="InParanoid" id="A0A2J6SGN4"/>
<organism evidence="1 2">
    <name type="scientific">Hyaloscypha bicolor E</name>
    <dbReference type="NCBI Taxonomy" id="1095630"/>
    <lineage>
        <taxon>Eukaryota</taxon>
        <taxon>Fungi</taxon>
        <taxon>Dikarya</taxon>
        <taxon>Ascomycota</taxon>
        <taxon>Pezizomycotina</taxon>
        <taxon>Leotiomycetes</taxon>
        <taxon>Helotiales</taxon>
        <taxon>Hyaloscyphaceae</taxon>
        <taxon>Hyaloscypha</taxon>
        <taxon>Hyaloscypha bicolor</taxon>
    </lineage>
</organism>
<protein>
    <submittedName>
        <fullName evidence="1">Uncharacterized protein</fullName>
    </submittedName>
</protein>
<accession>A0A2J6SGN4</accession>
<dbReference type="GeneID" id="36592345"/>
<sequence length="159" mass="17946">MLEITAWVDDYSNEERYNILQAILDHAPEFKLITVTTESAREKQAEHPKLSIELCKTPAALLPNISLIPIASTLSRIKLLSLILSLVKEVALPENIQRAANSSARSGERDFAYEPANPINYYNLMTQENEAVLLEDTRIYRAGLSAPRWEEIDGHNDLI</sequence>
<evidence type="ECO:0000313" key="1">
    <source>
        <dbReference type="EMBL" id="PMD49936.1"/>
    </source>
</evidence>
<proteinExistence type="predicted"/>
<dbReference type="AlphaFoldDB" id="A0A2J6SGN4"/>
<dbReference type="EMBL" id="KZ613919">
    <property type="protein sequence ID" value="PMD49936.1"/>
    <property type="molecule type" value="Genomic_DNA"/>
</dbReference>
<reference evidence="1 2" key="1">
    <citation type="submission" date="2016-04" db="EMBL/GenBank/DDBJ databases">
        <title>A degradative enzymes factory behind the ericoid mycorrhizal symbiosis.</title>
        <authorList>
            <consortium name="DOE Joint Genome Institute"/>
            <person name="Martino E."/>
            <person name="Morin E."/>
            <person name="Grelet G."/>
            <person name="Kuo A."/>
            <person name="Kohler A."/>
            <person name="Daghino S."/>
            <person name="Barry K."/>
            <person name="Choi C."/>
            <person name="Cichocki N."/>
            <person name="Clum A."/>
            <person name="Copeland A."/>
            <person name="Hainaut M."/>
            <person name="Haridas S."/>
            <person name="Labutti K."/>
            <person name="Lindquist E."/>
            <person name="Lipzen A."/>
            <person name="Khouja H.-R."/>
            <person name="Murat C."/>
            <person name="Ohm R."/>
            <person name="Olson A."/>
            <person name="Spatafora J."/>
            <person name="Veneault-Fourrey C."/>
            <person name="Henrissat B."/>
            <person name="Grigoriev I."/>
            <person name="Martin F."/>
            <person name="Perotto S."/>
        </authorList>
    </citation>
    <scope>NUCLEOTIDE SEQUENCE [LARGE SCALE GENOMIC DNA]</scope>
    <source>
        <strain evidence="1 2">E</strain>
    </source>
</reference>
<keyword evidence="2" id="KW-1185">Reference proteome</keyword>
<name>A0A2J6SGN4_9HELO</name>
<gene>
    <name evidence="1" type="ORF">K444DRAFT_638515</name>
</gene>